<feature type="compositionally biased region" description="Low complexity" evidence="1">
    <location>
        <begin position="83"/>
        <end position="99"/>
    </location>
</feature>
<feature type="compositionally biased region" description="Basic residues" evidence="1">
    <location>
        <begin position="49"/>
        <end position="59"/>
    </location>
</feature>
<evidence type="ECO:0000313" key="3">
    <source>
        <dbReference type="EMBL" id="KAE8270291.1"/>
    </source>
</evidence>
<evidence type="ECO:0000313" key="4">
    <source>
        <dbReference type="Proteomes" id="UP000078113"/>
    </source>
</evidence>
<feature type="region of interest" description="Disordered" evidence="1">
    <location>
        <begin position="150"/>
        <end position="173"/>
    </location>
</feature>
<keyword evidence="2" id="KW-0732">Signal</keyword>
<dbReference type="EMBL" id="LWDG02000056">
    <property type="protein sequence ID" value="KAE8270291.1"/>
    <property type="molecule type" value="Genomic_DNA"/>
</dbReference>
<feature type="signal peptide" evidence="2">
    <location>
        <begin position="1"/>
        <end position="26"/>
    </location>
</feature>
<keyword evidence="4" id="KW-1185">Reference proteome</keyword>
<name>A0A8X7NE20_9BASI</name>
<organism evidence="3 4">
    <name type="scientific">Tilletia walkeri</name>
    <dbReference type="NCBI Taxonomy" id="117179"/>
    <lineage>
        <taxon>Eukaryota</taxon>
        <taxon>Fungi</taxon>
        <taxon>Dikarya</taxon>
        <taxon>Basidiomycota</taxon>
        <taxon>Ustilaginomycotina</taxon>
        <taxon>Exobasidiomycetes</taxon>
        <taxon>Tilletiales</taxon>
        <taxon>Tilletiaceae</taxon>
        <taxon>Tilletia</taxon>
    </lineage>
</organism>
<dbReference type="AlphaFoldDB" id="A0A8X7NE20"/>
<proteinExistence type="predicted"/>
<accession>A0A8X7NE20</accession>
<protein>
    <submittedName>
        <fullName evidence="3">Uncharacterized protein</fullName>
    </submittedName>
</protein>
<feature type="compositionally biased region" description="Acidic residues" evidence="1">
    <location>
        <begin position="217"/>
        <end position="228"/>
    </location>
</feature>
<evidence type="ECO:0000256" key="2">
    <source>
        <dbReference type="SAM" id="SignalP"/>
    </source>
</evidence>
<feature type="chain" id="PRO_5036456666" evidence="2">
    <location>
        <begin position="27"/>
        <end position="350"/>
    </location>
</feature>
<feature type="compositionally biased region" description="Pro residues" evidence="1">
    <location>
        <begin position="229"/>
        <end position="243"/>
    </location>
</feature>
<feature type="region of interest" description="Disordered" evidence="1">
    <location>
        <begin position="32"/>
        <end position="134"/>
    </location>
</feature>
<comment type="caution">
    <text evidence="3">The sequence shown here is derived from an EMBL/GenBank/DDBJ whole genome shotgun (WGS) entry which is preliminary data.</text>
</comment>
<reference evidence="3" key="2">
    <citation type="journal article" date="2019" name="IMA Fungus">
        <title>Genome sequencing and comparison of five Tilletia species to identify candidate genes for the detection of regulated species infecting wheat.</title>
        <authorList>
            <person name="Nguyen H.D.T."/>
            <person name="Sultana T."/>
            <person name="Kesanakurti P."/>
            <person name="Hambleton S."/>
        </authorList>
    </citation>
    <scope>NUCLEOTIDE SEQUENCE</scope>
    <source>
        <strain evidence="3">DAOMC 236422</strain>
    </source>
</reference>
<feature type="compositionally biased region" description="Polar residues" evidence="1">
    <location>
        <begin position="163"/>
        <end position="173"/>
    </location>
</feature>
<sequence length="350" mass="37564">MQRMAPFLATLVYMLLLSGSALEATAAPVATSLSSPSAIRRQQQQQQRQQRRNGIHRSRPVSLGSVHGVSRRRALQADDDSDIGSYSSGSGSNIDGIRSQMDMGLDDTDASGSGSSISGSSGSGRASPEMSHGGSIPKTFLYYTKSAPVQAEDRPVSRPHLLKQSNRTSAANKTTKVAHVLQLVEVPIQESTGVGKLLNQFKTVPALQTLVKPHQFDDEDPPPEDPPAEDPPPPTPPPPPPAPARFDDGFYHPGYKTIAEAQAAAAAGIPPPFDDGLYHPGFKTWQEAAAAAHPPPPPPPADPPADDPPADERRRRSLQADAQMSEVQRQRVNRRISRRMEVIVGQTEAN</sequence>
<gene>
    <name evidence="3" type="ORF">A4X09_0g2058</name>
</gene>
<evidence type="ECO:0000256" key="1">
    <source>
        <dbReference type="SAM" id="MobiDB-lite"/>
    </source>
</evidence>
<feature type="compositionally biased region" description="Low complexity" evidence="1">
    <location>
        <begin position="111"/>
        <end position="124"/>
    </location>
</feature>
<dbReference type="Proteomes" id="UP000078113">
    <property type="component" value="Unassembled WGS sequence"/>
</dbReference>
<reference evidence="3" key="1">
    <citation type="submission" date="2016-04" db="EMBL/GenBank/DDBJ databases">
        <authorList>
            <person name="Nguyen H.D."/>
            <person name="Samba Siva P."/>
            <person name="Cullis J."/>
            <person name="Levesque C.A."/>
            <person name="Hambleton S."/>
        </authorList>
    </citation>
    <scope>NUCLEOTIDE SEQUENCE</scope>
    <source>
        <strain evidence="3">DAOMC 236422</strain>
    </source>
</reference>
<feature type="compositionally biased region" description="Pro residues" evidence="1">
    <location>
        <begin position="293"/>
        <end position="303"/>
    </location>
</feature>
<feature type="region of interest" description="Disordered" evidence="1">
    <location>
        <begin position="214"/>
        <end position="350"/>
    </location>
</feature>